<dbReference type="AlphaFoldDB" id="X0Z5E5"/>
<protein>
    <submittedName>
        <fullName evidence="1">Uncharacterized protein</fullName>
    </submittedName>
</protein>
<comment type="caution">
    <text evidence="1">The sequence shown here is derived from an EMBL/GenBank/DDBJ whole genome shotgun (WGS) entry which is preliminary data.</text>
</comment>
<gene>
    <name evidence="1" type="ORF">S01H4_12525</name>
</gene>
<evidence type="ECO:0000313" key="1">
    <source>
        <dbReference type="EMBL" id="GAG64585.1"/>
    </source>
</evidence>
<sequence length="82" mass="8554">MDPAKGPKARDIKVKLPPAFGIAVANSDNTRAVGKQINPAKINERLAAGPTLSAALADKTKIPALSIDPNPIAKASINPRYI</sequence>
<proteinExistence type="predicted"/>
<dbReference type="EMBL" id="BART01005342">
    <property type="protein sequence ID" value="GAG64585.1"/>
    <property type="molecule type" value="Genomic_DNA"/>
</dbReference>
<reference evidence="1" key="1">
    <citation type="journal article" date="2014" name="Front. Microbiol.">
        <title>High frequency of phylogenetically diverse reductive dehalogenase-homologous genes in deep subseafloor sedimentary metagenomes.</title>
        <authorList>
            <person name="Kawai M."/>
            <person name="Futagami T."/>
            <person name="Toyoda A."/>
            <person name="Takaki Y."/>
            <person name="Nishi S."/>
            <person name="Hori S."/>
            <person name="Arai W."/>
            <person name="Tsubouchi T."/>
            <person name="Morono Y."/>
            <person name="Uchiyama I."/>
            <person name="Ito T."/>
            <person name="Fujiyama A."/>
            <person name="Inagaki F."/>
            <person name="Takami H."/>
        </authorList>
    </citation>
    <scope>NUCLEOTIDE SEQUENCE</scope>
    <source>
        <strain evidence="1">Expedition CK06-06</strain>
    </source>
</reference>
<organism evidence="1">
    <name type="scientific">marine sediment metagenome</name>
    <dbReference type="NCBI Taxonomy" id="412755"/>
    <lineage>
        <taxon>unclassified sequences</taxon>
        <taxon>metagenomes</taxon>
        <taxon>ecological metagenomes</taxon>
    </lineage>
</organism>
<name>X0Z5E5_9ZZZZ</name>
<accession>X0Z5E5</accession>